<dbReference type="InterPro" id="IPR023404">
    <property type="entry name" value="rSAM_horseshoe"/>
</dbReference>
<dbReference type="InterPro" id="IPR007197">
    <property type="entry name" value="rSAM"/>
</dbReference>
<evidence type="ECO:0000256" key="3">
    <source>
        <dbReference type="ARBA" id="ARBA00022691"/>
    </source>
</evidence>
<evidence type="ECO:0000313" key="8">
    <source>
        <dbReference type="EMBL" id="SEJ07972.1"/>
    </source>
</evidence>
<dbReference type="GO" id="GO:0051539">
    <property type="term" value="F:4 iron, 4 sulfur cluster binding"/>
    <property type="evidence" value="ECO:0007669"/>
    <property type="project" value="UniProtKB-KW"/>
</dbReference>
<dbReference type="GO" id="GO:0002926">
    <property type="term" value="P:tRNA wobble base 5-methoxycarbonylmethyl-2-thiouridinylation"/>
    <property type="evidence" value="ECO:0007669"/>
    <property type="project" value="TreeGrafter"/>
</dbReference>
<dbReference type="PANTHER" id="PTHR11135">
    <property type="entry name" value="HISTONE ACETYLTRANSFERASE-RELATED"/>
    <property type="match status" value="1"/>
</dbReference>
<dbReference type="InterPro" id="IPR039661">
    <property type="entry name" value="ELP3"/>
</dbReference>
<dbReference type="SUPFAM" id="SSF102114">
    <property type="entry name" value="Radical SAM enzymes"/>
    <property type="match status" value="1"/>
</dbReference>
<evidence type="ECO:0000256" key="5">
    <source>
        <dbReference type="ARBA" id="ARBA00023004"/>
    </source>
</evidence>
<evidence type="ECO:0000256" key="6">
    <source>
        <dbReference type="ARBA" id="ARBA00023014"/>
    </source>
</evidence>
<dbReference type="CDD" id="cd01335">
    <property type="entry name" value="Radical_SAM"/>
    <property type="match status" value="1"/>
</dbReference>
<keyword evidence="5" id="KW-0408">Iron</keyword>
<dbReference type="GO" id="GO:0046872">
    <property type="term" value="F:metal ion binding"/>
    <property type="evidence" value="ECO:0007669"/>
    <property type="project" value="UniProtKB-KW"/>
</dbReference>
<evidence type="ECO:0000256" key="2">
    <source>
        <dbReference type="ARBA" id="ARBA00022485"/>
    </source>
</evidence>
<evidence type="ECO:0000256" key="1">
    <source>
        <dbReference type="ARBA" id="ARBA00001966"/>
    </source>
</evidence>
<dbReference type="RefSeq" id="WP_091829404.1">
    <property type="nucleotide sequence ID" value="NZ_FNZK01000003.1"/>
</dbReference>
<dbReference type="Proteomes" id="UP000199662">
    <property type="component" value="Unassembled WGS sequence"/>
</dbReference>
<dbReference type="SMART" id="SM00729">
    <property type="entry name" value="Elp3"/>
    <property type="match status" value="1"/>
</dbReference>
<dbReference type="InterPro" id="IPR032432">
    <property type="entry name" value="Radical_SAM_C"/>
</dbReference>
<dbReference type="InterPro" id="IPR006638">
    <property type="entry name" value="Elp3/MiaA/NifB-like_rSAM"/>
</dbReference>
<protein>
    <submittedName>
        <fullName evidence="8">Radical SAM superfamily protein</fullName>
    </submittedName>
</protein>
<dbReference type="EMBL" id="FNZK01000003">
    <property type="protein sequence ID" value="SEJ07972.1"/>
    <property type="molecule type" value="Genomic_DNA"/>
</dbReference>
<dbReference type="GO" id="GO:0003824">
    <property type="term" value="F:catalytic activity"/>
    <property type="evidence" value="ECO:0007669"/>
    <property type="project" value="InterPro"/>
</dbReference>
<keyword evidence="6" id="KW-0411">Iron-sulfur</keyword>
<proteinExistence type="predicted"/>
<evidence type="ECO:0000259" key="7">
    <source>
        <dbReference type="PROSITE" id="PS51918"/>
    </source>
</evidence>
<accession>A0A1H6W631</accession>
<dbReference type="GO" id="GO:0005737">
    <property type="term" value="C:cytoplasm"/>
    <property type="evidence" value="ECO:0007669"/>
    <property type="project" value="TreeGrafter"/>
</dbReference>
<dbReference type="PANTHER" id="PTHR11135:SF0">
    <property type="entry name" value="ELONGATOR COMPLEX PROTEIN 3"/>
    <property type="match status" value="1"/>
</dbReference>
<dbReference type="InterPro" id="IPR058240">
    <property type="entry name" value="rSAM_sf"/>
</dbReference>
<dbReference type="PROSITE" id="PS51918">
    <property type="entry name" value="RADICAL_SAM"/>
    <property type="match status" value="1"/>
</dbReference>
<dbReference type="SFLD" id="SFLDS00029">
    <property type="entry name" value="Radical_SAM"/>
    <property type="match status" value="1"/>
</dbReference>
<keyword evidence="9" id="KW-1185">Reference proteome</keyword>
<dbReference type="SFLD" id="SFLDG01082">
    <property type="entry name" value="B12-binding_domain_containing"/>
    <property type="match status" value="1"/>
</dbReference>
<dbReference type="STRING" id="84035.SAMN05660742_10386"/>
<name>A0A1H6W631_9FIRM</name>
<keyword evidence="3" id="KW-0949">S-adenosyl-L-methionine</keyword>
<gene>
    <name evidence="8" type="ORF">SAMN05660742_10386</name>
</gene>
<dbReference type="Pfam" id="PF16199">
    <property type="entry name" value="Radical_SAM_C"/>
    <property type="match status" value="1"/>
</dbReference>
<evidence type="ECO:0000313" key="9">
    <source>
        <dbReference type="Proteomes" id="UP000199662"/>
    </source>
</evidence>
<organism evidence="8 9">
    <name type="scientific">Propionispira arboris</name>
    <dbReference type="NCBI Taxonomy" id="84035"/>
    <lineage>
        <taxon>Bacteria</taxon>
        <taxon>Bacillati</taxon>
        <taxon>Bacillota</taxon>
        <taxon>Negativicutes</taxon>
        <taxon>Selenomonadales</taxon>
        <taxon>Selenomonadaceae</taxon>
        <taxon>Propionispira</taxon>
    </lineage>
</organism>
<dbReference type="Pfam" id="PF04055">
    <property type="entry name" value="Radical_SAM"/>
    <property type="match status" value="1"/>
</dbReference>
<comment type="cofactor">
    <cofactor evidence="1">
        <name>[4Fe-4S] cluster</name>
        <dbReference type="ChEBI" id="CHEBI:49883"/>
    </cofactor>
</comment>
<dbReference type="Gene3D" id="3.80.30.20">
    <property type="entry name" value="tm_1862 like domain"/>
    <property type="match status" value="1"/>
</dbReference>
<evidence type="ECO:0000256" key="4">
    <source>
        <dbReference type="ARBA" id="ARBA00022723"/>
    </source>
</evidence>
<keyword evidence="4" id="KW-0479">Metal-binding</keyword>
<keyword evidence="2" id="KW-0004">4Fe-4S</keyword>
<reference evidence="8 9" key="1">
    <citation type="submission" date="2016-10" db="EMBL/GenBank/DDBJ databases">
        <authorList>
            <person name="de Groot N.N."/>
        </authorList>
    </citation>
    <scope>NUCLEOTIDE SEQUENCE [LARGE SCALE GENOMIC DNA]</scope>
    <source>
        <strain evidence="8 9">DSM 2179</strain>
    </source>
</reference>
<feature type="domain" description="Radical SAM core" evidence="7">
    <location>
        <begin position="1"/>
        <end position="236"/>
    </location>
</feature>
<dbReference type="SFLD" id="SFLDG01086">
    <property type="entry name" value="elongater_protein-like"/>
    <property type="match status" value="1"/>
</dbReference>
<sequence length="350" mass="39811">MKNYIIPIFIPHYGCPHTCVFCNQRKITGIQTDVTQEFIQNTIEYHLNRIRGNKFIEVAFYGGSFTALPLSLQRKLLEPAYRYMQAKKIKSIRISTRPDCISSDILDNLAAFGVKTIELGAQSFNDSILARSERGHTVDDILRAAELVRGHGFCLGIQLMPGLPGDTWQTIMDSLSQTIALCPDFVRIYPTLVLIQTKLAQLYQKGDYQPLSLKQAIQYAALMKLTFIRHDIQVIRVGLQASEQLDDGETILAGPYHPAFGELVDSYLFKIQMDQLLEGLPTKYGEIIVHHHPKDTSKLRGNKNCNLGLWYKEYQLKNIILKQDLATLHHVVVEFQNIKYSLNSDLLVMI</sequence>
<dbReference type="AlphaFoldDB" id="A0A1H6W631"/>